<accession>A0A314ZP25</accession>
<dbReference type="EMBL" id="PJQY01000050">
    <property type="protein sequence ID" value="PQQ19957.1"/>
    <property type="molecule type" value="Genomic_DNA"/>
</dbReference>
<dbReference type="Proteomes" id="UP000250321">
    <property type="component" value="Unassembled WGS sequence"/>
</dbReference>
<name>A0A314ZP25_PRUYE</name>
<keyword evidence="2" id="KW-1185">Reference proteome</keyword>
<dbReference type="AlphaFoldDB" id="A0A314ZP25"/>
<organism evidence="1 2">
    <name type="scientific">Prunus yedoensis var. nudiflora</name>
    <dbReference type="NCBI Taxonomy" id="2094558"/>
    <lineage>
        <taxon>Eukaryota</taxon>
        <taxon>Viridiplantae</taxon>
        <taxon>Streptophyta</taxon>
        <taxon>Embryophyta</taxon>
        <taxon>Tracheophyta</taxon>
        <taxon>Spermatophyta</taxon>
        <taxon>Magnoliopsida</taxon>
        <taxon>eudicotyledons</taxon>
        <taxon>Gunneridae</taxon>
        <taxon>Pentapetalae</taxon>
        <taxon>rosids</taxon>
        <taxon>fabids</taxon>
        <taxon>Rosales</taxon>
        <taxon>Rosaceae</taxon>
        <taxon>Amygdaloideae</taxon>
        <taxon>Amygdaleae</taxon>
        <taxon>Prunus</taxon>
    </lineage>
</organism>
<evidence type="ECO:0000313" key="1">
    <source>
        <dbReference type="EMBL" id="PQQ19957.1"/>
    </source>
</evidence>
<protein>
    <submittedName>
        <fullName evidence="1">Uncharacterized protein</fullName>
    </submittedName>
</protein>
<comment type="caution">
    <text evidence="1">The sequence shown here is derived from an EMBL/GenBank/DDBJ whole genome shotgun (WGS) entry which is preliminary data.</text>
</comment>
<proteinExistence type="predicted"/>
<gene>
    <name evidence="1" type="ORF">Pyn_05556</name>
</gene>
<evidence type="ECO:0000313" key="2">
    <source>
        <dbReference type="Proteomes" id="UP000250321"/>
    </source>
</evidence>
<reference evidence="1 2" key="1">
    <citation type="submission" date="2018-02" db="EMBL/GenBank/DDBJ databases">
        <title>Draft genome of wild Prunus yedoensis var. nudiflora.</title>
        <authorList>
            <person name="Baek S."/>
            <person name="Kim J.-H."/>
            <person name="Choi K."/>
            <person name="Kim G.-B."/>
            <person name="Cho A."/>
            <person name="Jang H."/>
            <person name="Shin C.-H."/>
            <person name="Yu H.-J."/>
            <person name="Mun J.-H."/>
        </authorList>
    </citation>
    <scope>NUCLEOTIDE SEQUENCE [LARGE SCALE GENOMIC DNA]</scope>
    <source>
        <strain evidence="2">cv. Jeju island</strain>
        <tissue evidence="1">Leaf</tissue>
    </source>
</reference>
<sequence>MAKDPDFTATVAISTTPQKVVHHILSYVFFVYFMSRFLDPTGDKNLAWSSCYNRLDNFGFERSSTVGPKIEHFWLEFSSLDHCSGGNSFYSDEEENRRFAEKYQLNFDDEASDAHLDVVITEIGDKLH</sequence>